<keyword evidence="4" id="KW-0031">Aminopeptidase</keyword>
<dbReference type="Pfam" id="PF07676">
    <property type="entry name" value="PD40"/>
    <property type="match status" value="1"/>
</dbReference>
<feature type="domain" description="Peptidase S9 prolyl oligopeptidase catalytic" evidence="3">
    <location>
        <begin position="434"/>
        <end position="647"/>
    </location>
</feature>
<keyword evidence="1" id="KW-0378">Hydrolase</keyword>
<reference evidence="4 5" key="1">
    <citation type="submission" date="2020-08" db="EMBL/GenBank/DDBJ databases">
        <title>Genomic Encyclopedia of Type Strains, Phase IV (KMG-IV): sequencing the most valuable type-strain genomes for metagenomic binning, comparative biology and taxonomic classification.</title>
        <authorList>
            <person name="Goeker M."/>
        </authorList>
    </citation>
    <scope>NUCLEOTIDE SEQUENCE [LARGE SCALE GENOMIC DNA]</scope>
    <source>
        <strain evidence="4 5">DSM 23562</strain>
    </source>
</reference>
<dbReference type="Pfam" id="PF00326">
    <property type="entry name" value="Peptidase_S9"/>
    <property type="match status" value="1"/>
</dbReference>
<keyword evidence="2" id="KW-0720">Serine protease</keyword>
<dbReference type="GO" id="GO:0004177">
    <property type="term" value="F:aminopeptidase activity"/>
    <property type="evidence" value="ECO:0007669"/>
    <property type="project" value="UniProtKB-KW"/>
</dbReference>
<dbReference type="InterPro" id="IPR029058">
    <property type="entry name" value="AB_hydrolase_fold"/>
</dbReference>
<evidence type="ECO:0000313" key="5">
    <source>
        <dbReference type="Proteomes" id="UP000520814"/>
    </source>
</evidence>
<keyword evidence="5" id="KW-1185">Reference proteome</keyword>
<evidence type="ECO:0000259" key="3">
    <source>
        <dbReference type="Pfam" id="PF00326"/>
    </source>
</evidence>
<organism evidence="4 5">
    <name type="scientific">Armatimonas rosea</name>
    <dbReference type="NCBI Taxonomy" id="685828"/>
    <lineage>
        <taxon>Bacteria</taxon>
        <taxon>Bacillati</taxon>
        <taxon>Armatimonadota</taxon>
        <taxon>Armatimonadia</taxon>
        <taxon>Armatimonadales</taxon>
        <taxon>Armatimonadaceae</taxon>
        <taxon>Armatimonas</taxon>
    </lineage>
</organism>
<evidence type="ECO:0000256" key="1">
    <source>
        <dbReference type="ARBA" id="ARBA00022801"/>
    </source>
</evidence>
<dbReference type="Proteomes" id="UP000520814">
    <property type="component" value="Unassembled WGS sequence"/>
</dbReference>
<sequence length="654" mass="72479">MPKRLTTIDDLLRFAAPSEPHLSPDGKWVAYLVKGVWEAKNRYITQLFLVSTETPDAQPLQVTQGENSVSQHHWLPDSKSLVFVRNDSAKCPQIWQLEAGWGEPFILTSLPQGAIGEISVSPKWGEILFTFRPADQEWSESAVEARKKENKSAPPRVIERLRWRQEGSGWLPKATFQLYLYEHPERPLKAGKRDRGSLCWSPEKEERFAFTENIADDPDRQPGAVGLFVSGKKTPLGPLGPKSNLSWSPDGKYIAYLGHDHPDELWGTWNMHLWVVNVATGKARDLTPGWDVTAGDLALGEVYGRGDIGPVWESETSLVFVASDKGEVGVYRVGLEGGVPEKLTPEGCSEVGVSVAAGKIATLRLTSQDAGDIYVDGKRLTQHNDTLTREVRFIEPVAFSVGDVPCFALLPEGDGPHPTVLYIHGGPHLMYGRWHLFHEYQALAAAGFAVLYPNPRGSKGYGEAWTGAIKDNWGEPAMADCMAVVDHAIAQGWSDPERLAVMGGSYGGYLTGWIIGHTDRFACAIAERGVYNLQSFGGTSDFCQQDHGYFSSNHTDDTESFRRNSPITYAGKVKTPVLIVHSEGDLRCPISQGDEYFRAVKRTNPAETLYLRYGPEASHELSRGGPPDLRLDRQKRFHAYLKQYLTKDTSIGES</sequence>
<dbReference type="Gene3D" id="3.40.50.1820">
    <property type="entry name" value="alpha/beta hydrolase"/>
    <property type="match status" value="1"/>
</dbReference>
<dbReference type="GO" id="GO:0004252">
    <property type="term" value="F:serine-type endopeptidase activity"/>
    <property type="evidence" value="ECO:0007669"/>
    <property type="project" value="TreeGrafter"/>
</dbReference>
<evidence type="ECO:0000313" key="4">
    <source>
        <dbReference type="EMBL" id="MBB6052105.1"/>
    </source>
</evidence>
<dbReference type="GO" id="GO:0006508">
    <property type="term" value="P:proteolysis"/>
    <property type="evidence" value="ECO:0007669"/>
    <property type="project" value="InterPro"/>
</dbReference>
<dbReference type="EMBL" id="JACHGW010000004">
    <property type="protein sequence ID" value="MBB6052105.1"/>
    <property type="molecule type" value="Genomic_DNA"/>
</dbReference>
<gene>
    <name evidence="4" type="ORF">HNQ39_003926</name>
</gene>
<dbReference type="SUPFAM" id="SSF53474">
    <property type="entry name" value="alpha/beta-Hydrolases"/>
    <property type="match status" value="1"/>
</dbReference>
<dbReference type="AlphaFoldDB" id="A0A7W9STH5"/>
<dbReference type="InterPro" id="IPR011659">
    <property type="entry name" value="WD40"/>
</dbReference>
<accession>A0A7W9STH5</accession>
<dbReference type="SUPFAM" id="SSF82171">
    <property type="entry name" value="DPP6 N-terminal domain-like"/>
    <property type="match status" value="1"/>
</dbReference>
<dbReference type="PANTHER" id="PTHR42776:SF4">
    <property type="entry name" value="ACYLAMINO-ACID-RELEASING ENZYME"/>
    <property type="match status" value="1"/>
</dbReference>
<proteinExistence type="predicted"/>
<dbReference type="PANTHER" id="PTHR42776">
    <property type="entry name" value="SERINE PEPTIDASE S9 FAMILY MEMBER"/>
    <property type="match status" value="1"/>
</dbReference>
<keyword evidence="4" id="KW-0645">Protease</keyword>
<evidence type="ECO:0000256" key="2">
    <source>
        <dbReference type="ARBA" id="ARBA00022825"/>
    </source>
</evidence>
<dbReference type="InterPro" id="IPR001375">
    <property type="entry name" value="Peptidase_S9_cat"/>
</dbReference>
<name>A0A7W9STH5_ARMRO</name>
<dbReference type="RefSeq" id="WP_184200508.1">
    <property type="nucleotide sequence ID" value="NZ_JACHGW010000004.1"/>
</dbReference>
<dbReference type="InterPro" id="IPR011042">
    <property type="entry name" value="6-blade_b-propeller_TolB-like"/>
</dbReference>
<comment type="caution">
    <text evidence="4">The sequence shown here is derived from an EMBL/GenBank/DDBJ whole genome shotgun (WGS) entry which is preliminary data.</text>
</comment>
<protein>
    <submittedName>
        <fullName evidence="4">Dipeptidyl aminopeptidase/acylaminoacyl peptidase</fullName>
    </submittedName>
</protein>
<dbReference type="Gene3D" id="2.120.10.30">
    <property type="entry name" value="TolB, C-terminal domain"/>
    <property type="match status" value="2"/>
</dbReference>